<dbReference type="PANTHER" id="PTHR47332">
    <property type="entry name" value="SET DOMAIN-CONTAINING PROTEIN 5"/>
    <property type="match status" value="1"/>
</dbReference>
<name>A0A6A6IPH2_9PLEO</name>
<evidence type="ECO:0000256" key="1">
    <source>
        <dbReference type="SAM" id="SignalP"/>
    </source>
</evidence>
<dbReference type="Proteomes" id="UP000800094">
    <property type="component" value="Unassembled WGS sequence"/>
</dbReference>
<reference evidence="3" key="1">
    <citation type="journal article" date="2020" name="Stud. Mycol.">
        <title>101 Dothideomycetes genomes: a test case for predicting lifestyles and emergence of pathogens.</title>
        <authorList>
            <person name="Haridas S."/>
            <person name="Albert R."/>
            <person name="Binder M."/>
            <person name="Bloem J."/>
            <person name="Labutti K."/>
            <person name="Salamov A."/>
            <person name="Andreopoulos B."/>
            <person name="Baker S."/>
            <person name="Barry K."/>
            <person name="Bills G."/>
            <person name="Bluhm B."/>
            <person name="Cannon C."/>
            <person name="Castanera R."/>
            <person name="Culley D."/>
            <person name="Daum C."/>
            <person name="Ezra D."/>
            <person name="Gonzalez J."/>
            <person name="Henrissat B."/>
            <person name="Kuo A."/>
            <person name="Liang C."/>
            <person name="Lipzen A."/>
            <person name="Lutzoni F."/>
            <person name="Magnuson J."/>
            <person name="Mondo S."/>
            <person name="Nolan M."/>
            <person name="Ohm R."/>
            <person name="Pangilinan J."/>
            <person name="Park H.-J."/>
            <person name="Ramirez L."/>
            <person name="Alfaro M."/>
            <person name="Sun H."/>
            <person name="Tritt A."/>
            <person name="Yoshinaga Y."/>
            <person name="Zwiers L.-H."/>
            <person name="Turgeon B."/>
            <person name="Goodwin S."/>
            <person name="Spatafora J."/>
            <person name="Crous P."/>
            <person name="Grigoriev I."/>
        </authorList>
    </citation>
    <scope>NUCLEOTIDE SEQUENCE</scope>
    <source>
        <strain evidence="3">CBS 122368</strain>
    </source>
</reference>
<feature type="chain" id="PRO_5025669102" evidence="1">
    <location>
        <begin position="29"/>
        <end position="445"/>
    </location>
</feature>
<dbReference type="GeneID" id="54578114"/>
<keyword evidence="4" id="KW-1185">Reference proteome</keyword>
<gene>
    <name evidence="3" type="ORF">BU26DRAFT_451984</name>
</gene>
<dbReference type="OrthoDB" id="1028014at2759"/>
<dbReference type="RefSeq" id="XP_033686972.1">
    <property type="nucleotide sequence ID" value="XM_033824784.1"/>
</dbReference>
<dbReference type="Pfam" id="PF00856">
    <property type="entry name" value="SET"/>
    <property type="match status" value="1"/>
</dbReference>
<dbReference type="InterPro" id="IPR046341">
    <property type="entry name" value="SET_dom_sf"/>
</dbReference>
<protein>
    <submittedName>
        <fullName evidence="3">SET domain-containing protein</fullName>
    </submittedName>
</protein>
<dbReference type="SMART" id="SM00317">
    <property type="entry name" value="SET"/>
    <property type="match status" value="1"/>
</dbReference>
<proteinExistence type="predicted"/>
<accession>A0A6A6IPH2</accession>
<keyword evidence="1" id="KW-0732">Signal</keyword>
<evidence type="ECO:0000259" key="2">
    <source>
        <dbReference type="PROSITE" id="PS50280"/>
    </source>
</evidence>
<dbReference type="InterPro" id="IPR053185">
    <property type="entry name" value="SET_domain_protein"/>
</dbReference>
<dbReference type="CDD" id="cd20071">
    <property type="entry name" value="SET_SMYD"/>
    <property type="match status" value="1"/>
</dbReference>
<dbReference type="Gene3D" id="2.170.270.10">
    <property type="entry name" value="SET domain"/>
    <property type="match status" value="1"/>
</dbReference>
<dbReference type="AlphaFoldDB" id="A0A6A6IPH2"/>
<feature type="domain" description="SET" evidence="2">
    <location>
        <begin position="132"/>
        <end position="278"/>
    </location>
</feature>
<dbReference type="PROSITE" id="PS50280">
    <property type="entry name" value="SET"/>
    <property type="match status" value="1"/>
</dbReference>
<dbReference type="SUPFAM" id="SSF82199">
    <property type="entry name" value="SET domain"/>
    <property type="match status" value="1"/>
</dbReference>
<evidence type="ECO:0000313" key="3">
    <source>
        <dbReference type="EMBL" id="KAF2251968.1"/>
    </source>
</evidence>
<organism evidence="3 4">
    <name type="scientific">Trematosphaeria pertusa</name>
    <dbReference type="NCBI Taxonomy" id="390896"/>
    <lineage>
        <taxon>Eukaryota</taxon>
        <taxon>Fungi</taxon>
        <taxon>Dikarya</taxon>
        <taxon>Ascomycota</taxon>
        <taxon>Pezizomycotina</taxon>
        <taxon>Dothideomycetes</taxon>
        <taxon>Pleosporomycetidae</taxon>
        <taxon>Pleosporales</taxon>
        <taxon>Massarineae</taxon>
        <taxon>Trematosphaeriaceae</taxon>
        <taxon>Trematosphaeria</taxon>
    </lineage>
</organism>
<dbReference type="EMBL" id="ML987192">
    <property type="protein sequence ID" value="KAF2251968.1"/>
    <property type="molecule type" value="Genomic_DNA"/>
</dbReference>
<feature type="signal peptide" evidence="1">
    <location>
        <begin position="1"/>
        <end position="28"/>
    </location>
</feature>
<dbReference type="PANTHER" id="PTHR47332:SF6">
    <property type="entry name" value="SET DOMAIN-CONTAINING PROTEIN"/>
    <property type="match status" value="1"/>
</dbReference>
<sequence>MSPSSSAFSRLLPPSLLVPLLLATRATALFETGSSPAIQDPLVNPPPTTCPVLQDGITSNTFPWTHNPTCVTAVLPSTGDHGHLGVHQDFCVYTNTNFNSGRGISLVTTPEVAAELMSETYSPFFEEVASESSWEMKETASKGMGLFAKRNIKAGETLILKSPALFIARDALDTPSRSRRRLLIETAVKQLPEKTRELVMVLSRRGGQSEYEDIIHTNSHRAKVWDGSSHLVLVPEAARINHACRPNAYYRFDDFTLNFDVFALRDIKPGEELTFTYGFSYQPREARLDALENHWGFTCTCPLCTANSTVIAASDERLKKINEIKAVLPTEQKDIPQMLGLLPELIGLMEEEDLIIELPMYEEIMAYTWSSFGIEDRAKYWAERAREHWAVLAGPESWEAKRTGQLENDVKGHYTWMSWEEDPWEGVGHGHPWGDDSSGKHDHDH</sequence>
<dbReference type="InterPro" id="IPR001214">
    <property type="entry name" value="SET_dom"/>
</dbReference>
<evidence type="ECO:0000313" key="4">
    <source>
        <dbReference type="Proteomes" id="UP000800094"/>
    </source>
</evidence>